<sequence>MRKSNNFTGINLKSVMAKLPILMYHHITVEEGKGLTISIEKLEKQLKHLAENGYKTFHLKELLQIKDLPKGKNIVITFDDGYVSQMELAIPLLKKYKLKATFFVPLDFLGQTDSWNTSSLEIMTAEQLKSLDPKIVELGFHSFYHKKYTELSNAEIEADTRRCLEFVSENNLNFSPVLAYPYGKFPKEKKHNEIFKKILSANGIQYGLRIGNRINNFPFKRLYEIERIDVKGEFSLLKFRQKIRFGKLF</sequence>
<keyword evidence="5" id="KW-1185">Reference proteome</keyword>
<protein>
    <submittedName>
        <fullName evidence="4">Polysaccharide deacetylase family protein</fullName>
    </submittedName>
</protein>
<reference evidence="4 5" key="1">
    <citation type="submission" date="2019-08" db="EMBL/GenBank/DDBJ databases">
        <title>Genome of Aequorivita antarctica SW49 (type strain).</title>
        <authorList>
            <person name="Bowman J.P."/>
        </authorList>
    </citation>
    <scope>NUCLEOTIDE SEQUENCE [LARGE SCALE GENOMIC DNA]</scope>
    <source>
        <strain evidence="4 5">SW49</strain>
    </source>
</reference>
<feature type="domain" description="NodB homology" evidence="3">
    <location>
        <begin position="72"/>
        <end position="249"/>
    </location>
</feature>
<evidence type="ECO:0000313" key="5">
    <source>
        <dbReference type="Proteomes" id="UP000321497"/>
    </source>
</evidence>
<dbReference type="PANTHER" id="PTHR34216">
    <property type="match status" value="1"/>
</dbReference>
<dbReference type="Gene3D" id="3.20.20.370">
    <property type="entry name" value="Glycoside hydrolase/deacetylase"/>
    <property type="match status" value="1"/>
</dbReference>
<dbReference type="GO" id="GO:0005975">
    <property type="term" value="P:carbohydrate metabolic process"/>
    <property type="evidence" value="ECO:0007669"/>
    <property type="project" value="InterPro"/>
</dbReference>
<organism evidence="4 5">
    <name type="scientific">Aequorivita antarctica</name>
    <dbReference type="NCBI Taxonomy" id="153266"/>
    <lineage>
        <taxon>Bacteria</taxon>
        <taxon>Pseudomonadati</taxon>
        <taxon>Bacteroidota</taxon>
        <taxon>Flavobacteriia</taxon>
        <taxon>Flavobacteriales</taxon>
        <taxon>Flavobacteriaceae</taxon>
        <taxon>Aequorivita</taxon>
    </lineage>
</organism>
<dbReference type="AlphaFoldDB" id="A0A5C6YYE3"/>
<comment type="caution">
    <text evidence="4">The sequence shown here is derived from an EMBL/GenBank/DDBJ whole genome shotgun (WGS) entry which is preliminary data.</text>
</comment>
<dbReference type="Pfam" id="PF01522">
    <property type="entry name" value="Polysacc_deac_1"/>
    <property type="match status" value="1"/>
</dbReference>
<dbReference type="Proteomes" id="UP000321497">
    <property type="component" value="Unassembled WGS sequence"/>
</dbReference>
<name>A0A5C6YYE3_9FLAO</name>
<evidence type="ECO:0000256" key="2">
    <source>
        <dbReference type="ARBA" id="ARBA00022729"/>
    </source>
</evidence>
<comment type="subcellular location">
    <subcellularLocation>
        <location evidence="1">Secreted</location>
    </subcellularLocation>
</comment>
<keyword evidence="2" id="KW-0732">Signal</keyword>
<dbReference type="GO" id="GO:0005576">
    <property type="term" value="C:extracellular region"/>
    <property type="evidence" value="ECO:0007669"/>
    <property type="project" value="UniProtKB-SubCell"/>
</dbReference>
<dbReference type="PROSITE" id="PS51677">
    <property type="entry name" value="NODB"/>
    <property type="match status" value="1"/>
</dbReference>
<gene>
    <name evidence="4" type="ORF">ESU54_11605</name>
</gene>
<accession>A0A5C6YYE3</accession>
<dbReference type="InterPro" id="IPR002509">
    <property type="entry name" value="NODB_dom"/>
</dbReference>
<evidence type="ECO:0000259" key="3">
    <source>
        <dbReference type="PROSITE" id="PS51677"/>
    </source>
</evidence>
<dbReference type="EMBL" id="VORT01000008">
    <property type="protein sequence ID" value="TXD72453.1"/>
    <property type="molecule type" value="Genomic_DNA"/>
</dbReference>
<dbReference type="GO" id="GO:0016810">
    <property type="term" value="F:hydrolase activity, acting on carbon-nitrogen (but not peptide) bonds"/>
    <property type="evidence" value="ECO:0007669"/>
    <property type="project" value="InterPro"/>
</dbReference>
<dbReference type="CDD" id="cd10918">
    <property type="entry name" value="CE4_NodB_like_5s_6s"/>
    <property type="match status" value="1"/>
</dbReference>
<dbReference type="InterPro" id="IPR051398">
    <property type="entry name" value="Polysacch_Deacetylase"/>
</dbReference>
<dbReference type="OrthoDB" id="9778320at2"/>
<evidence type="ECO:0000256" key="1">
    <source>
        <dbReference type="ARBA" id="ARBA00004613"/>
    </source>
</evidence>
<proteinExistence type="predicted"/>
<dbReference type="PANTHER" id="PTHR34216:SF3">
    <property type="entry name" value="POLY-BETA-1,6-N-ACETYL-D-GLUCOSAMINE N-DEACETYLASE"/>
    <property type="match status" value="1"/>
</dbReference>
<dbReference type="InterPro" id="IPR011330">
    <property type="entry name" value="Glyco_hydro/deAcase_b/a-brl"/>
</dbReference>
<dbReference type="SUPFAM" id="SSF88713">
    <property type="entry name" value="Glycoside hydrolase/deacetylase"/>
    <property type="match status" value="1"/>
</dbReference>
<evidence type="ECO:0000313" key="4">
    <source>
        <dbReference type="EMBL" id="TXD72453.1"/>
    </source>
</evidence>